<dbReference type="Gene3D" id="3.30.420.10">
    <property type="entry name" value="Ribonuclease H-like superfamily/Ribonuclease H"/>
    <property type="match status" value="1"/>
</dbReference>
<evidence type="ECO:0008006" key="3">
    <source>
        <dbReference type="Google" id="ProtNLM"/>
    </source>
</evidence>
<dbReference type="InterPro" id="IPR012337">
    <property type="entry name" value="RNaseH-like_sf"/>
</dbReference>
<organism evidence="1 2">
    <name type="scientific">Araneus ventricosus</name>
    <name type="common">Orbweaver spider</name>
    <name type="synonym">Epeira ventricosa</name>
    <dbReference type="NCBI Taxonomy" id="182803"/>
    <lineage>
        <taxon>Eukaryota</taxon>
        <taxon>Metazoa</taxon>
        <taxon>Ecdysozoa</taxon>
        <taxon>Arthropoda</taxon>
        <taxon>Chelicerata</taxon>
        <taxon>Arachnida</taxon>
        <taxon>Araneae</taxon>
        <taxon>Araneomorphae</taxon>
        <taxon>Entelegynae</taxon>
        <taxon>Araneoidea</taxon>
        <taxon>Araneidae</taxon>
        <taxon>Araneus</taxon>
    </lineage>
</organism>
<name>A0A4Y2MKY4_ARAVE</name>
<gene>
    <name evidence="1" type="ORF">AVEN_190523_1</name>
</gene>
<dbReference type="EMBL" id="BGPR01007500">
    <property type="protein sequence ID" value="GBN27323.1"/>
    <property type="molecule type" value="Genomic_DNA"/>
</dbReference>
<dbReference type="Proteomes" id="UP000499080">
    <property type="component" value="Unassembled WGS sequence"/>
</dbReference>
<evidence type="ECO:0000313" key="2">
    <source>
        <dbReference type="Proteomes" id="UP000499080"/>
    </source>
</evidence>
<comment type="caution">
    <text evidence="1">The sequence shown here is derived from an EMBL/GenBank/DDBJ whole genome shotgun (WGS) entry which is preliminary data.</text>
</comment>
<reference evidence="1 2" key="1">
    <citation type="journal article" date="2019" name="Sci. Rep.">
        <title>Orb-weaving spider Araneus ventricosus genome elucidates the spidroin gene catalogue.</title>
        <authorList>
            <person name="Kono N."/>
            <person name="Nakamura H."/>
            <person name="Ohtoshi R."/>
            <person name="Moran D.A.P."/>
            <person name="Shinohara A."/>
            <person name="Yoshida Y."/>
            <person name="Fujiwara M."/>
            <person name="Mori M."/>
            <person name="Tomita M."/>
            <person name="Arakawa K."/>
        </authorList>
    </citation>
    <scope>NUCLEOTIDE SEQUENCE [LARGE SCALE GENOMIC DNA]</scope>
</reference>
<evidence type="ECO:0000313" key="1">
    <source>
        <dbReference type="EMBL" id="GBN27323.1"/>
    </source>
</evidence>
<sequence length="144" mass="16210">MLLNILREHYWILNTRKTVRSVLSKCVICLRHAKRDVTTPSASLPENRIKDVAAFGIIGFDLAGPLYLKGGSKAWIYTCAVFRAVHFELLSSLTTEAFLQSFRRFIARSGRPSIVYCDNGSNFIGASDYLKSVNWTEIAQFSSI</sequence>
<keyword evidence="2" id="KW-1185">Reference proteome</keyword>
<dbReference type="PANTHER" id="PTHR47331:SF5">
    <property type="entry name" value="RIBONUCLEASE H"/>
    <property type="match status" value="1"/>
</dbReference>
<dbReference type="SUPFAM" id="SSF53098">
    <property type="entry name" value="Ribonuclease H-like"/>
    <property type="match status" value="1"/>
</dbReference>
<accession>A0A4Y2MKY4</accession>
<protein>
    <recommendedName>
        <fullName evidence="3">Integrase catalytic domain-containing protein</fullName>
    </recommendedName>
</protein>
<dbReference type="InterPro" id="IPR036397">
    <property type="entry name" value="RNaseH_sf"/>
</dbReference>
<dbReference type="PANTHER" id="PTHR47331">
    <property type="entry name" value="PHD-TYPE DOMAIN-CONTAINING PROTEIN"/>
    <property type="match status" value="1"/>
</dbReference>
<proteinExistence type="predicted"/>
<dbReference type="AlphaFoldDB" id="A0A4Y2MKY4"/>
<dbReference type="GO" id="GO:0003676">
    <property type="term" value="F:nucleic acid binding"/>
    <property type="evidence" value="ECO:0007669"/>
    <property type="project" value="InterPro"/>
</dbReference>
<dbReference type="OrthoDB" id="6425284at2759"/>